<evidence type="ECO:0000259" key="4">
    <source>
        <dbReference type="PROSITE" id="PS50238"/>
    </source>
</evidence>
<dbReference type="PANTHER" id="PTHR23065">
    <property type="entry name" value="PROLINE-SERINE-THREONINE PHOSPHATASE INTERACTING PROTEIN 1"/>
    <property type="match status" value="1"/>
</dbReference>
<feature type="domain" description="Rho-GAP" evidence="4">
    <location>
        <begin position="474"/>
        <end position="672"/>
    </location>
</feature>
<protein>
    <recommendedName>
        <fullName evidence="8">Rho-GTPase-activating protein 8</fullName>
    </recommendedName>
</protein>
<evidence type="ECO:0008006" key="8">
    <source>
        <dbReference type="Google" id="ProtNLM"/>
    </source>
</evidence>
<evidence type="ECO:0000256" key="2">
    <source>
        <dbReference type="SAM" id="MobiDB-lite"/>
    </source>
</evidence>
<dbReference type="InterPro" id="IPR031160">
    <property type="entry name" value="F_BAR_dom"/>
</dbReference>
<evidence type="ECO:0000259" key="5">
    <source>
        <dbReference type="PROSITE" id="PS51741"/>
    </source>
</evidence>
<feature type="compositionally biased region" description="Low complexity" evidence="2">
    <location>
        <begin position="740"/>
        <end position="753"/>
    </location>
</feature>
<dbReference type="Gene3D" id="1.20.1270.60">
    <property type="entry name" value="Arfaptin homology (AH) domain/BAR domain"/>
    <property type="match status" value="2"/>
</dbReference>
<dbReference type="AlphaFoldDB" id="A0A4S2MSK2"/>
<dbReference type="InterPro" id="IPR027267">
    <property type="entry name" value="AH/BAR_dom_sf"/>
</dbReference>
<reference evidence="6 7" key="1">
    <citation type="submission" date="2019-04" db="EMBL/GenBank/DDBJ databases">
        <title>Comparative genomics and transcriptomics to analyze fruiting body development in filamentous ascomycetes.</title>
        <authorList>
            <consortium name="DOE Joint Genome Institute"/>
            <person name="Lutkenhaus R."/>
            <person name="Traeger S."/>
            <person name="Breuer J."/>
            <person name="Kuo A."/>
            <person name="Lipzen A."/>
            <person name="Pangilinan J."/>
            <person name="Dilworth D."/>
            <person name="Sandor L."/>
            <person name="Poggeler S."/>
            <person name="Barry K."/>
            <person name="Grigoriev I.V."/>
            <person name="Nowrousian M."/>
        </authorList>
    </citation>
    <scope>NUCLEOTIDE SEQUENCE [LARGE SCALE GENOMIC DNA]</scope>
    <source>
        <strain evidence="6 7">CBS 389.68</strain>
    </source>
</reference>
<dbReference type="Pfam" id="PF00611">
    <property type="entry name" value="FCH"/>
    <property type="match status" value="1"/>
</dbReference>
<feature type="domain" description="F-BAR" evidence="5">
    <location>
        <begin position="2"/>
        <end position="440"/>
    </location>
</feature>
<name>A0A4S2MSK2_9PEZI</name>
<dbReference type="SUPFAM" id="SSF46785">
    <property type="entry name" value="Winged helix' DNA-binding domain"/>
    <property type="match status" value="1"/>
</dbReference>
<dbReference type="Pfam" id="PF00610">
    <property type="entry name" value="DEP"/>
    <property type="match status" value="1"/>
</dbReference>
<dbReference type="FunFam" id="1.10.555.10:FF:000044">
    <property type="entry name" value="Rho-gtpase-activating protein 8"/>
    <property type="match status" value="1"/>
</dbReference>
<dbReference type="InParanoid" id="A0A4S2MSK2"/>
<dbReference type="GO" id="GO:0005096">
    <property type="term" value="F:GTPase activator activity"/>
    <property type="evidence" value="ECO:0007669"/>
    <property type="project" value="TreeGrafter"/>
</dbReference>
<dbReference type="GO" id="GO:0005886">
    <property type="term" value="C:plasma membrane"/>
    <property type="evidence" value="ECO:0007669"/>
    <property type="project" value="TreeGrafter"/>
</dbReference>
<dbReference type="GO" id="GO:0007264">
    <property type="term" value="P:small GTPase-mediated signal transduction"/>
    <property type="evidence" value="ECO:0007669"/>
    <property type="project" value="TreeGrafter"/>
</dbReference>
<dbReference type="PROSITE" id="PS50238">
    <property type="entry name" value="RHOGAP"/>
    <property type="match status" value="1"/>
</dbReference>
<dbReference type="SUPFAM" id="SSF103657">
    <property type="entry name" value="BAR/IMD domain-like"/>
    <property type="match status" value="1"/>
</dbReference>
<dbReference type="InterPro" id="IPR000198">
    <property type="entry name" value="RhoGAP_dom"/>
</dbReference>
<feature type="compositionally biased region" description="Basic and acidic residues" evidence="2">
    <location>
        <begin position="692"/>
        <end position="703"/>
    </location>
</feature>
<dbReference type="GO" id="GO:0005737">
    <property type="term" value="C:cytoplasm"/>
    <property type="evidence" value="ECO:0007669"/>
    <property type="project" value="TreeGrafter"/>
</dbReference>
<dbReference type="InterPro" id="IPR000591">
    <property type="entry name" value="DEP_dom"/>
</dbReference>
<gene>
    <name evidence="6" type="ORF">EX30DRAFT_365612</name>
</gene>
<dbReference type="SUPFAM" id="SSF48350">
    <property type="entry name" value="GTPase activation domain, GAP"/>
    <property type="match status" value="1"/>
</dbReference>
<feature type="region of interest" description="Disordered" evidence="2">
    <location>
        <begin position="165"/>
        <end position="195"/>
    </location>
</feature>
<dbReference type="Gene3D" id="1.10.555.10">
    <property type="entry name" value="Rho GTPase activation protein"/>
    <property type="match status" value="1"/>
</dbReference>
<feature type="region of interest" description="Disordered" evidence="2">
    <location>
        <begin position="682"/>
        <end position="768"/>
    </location>
</feature>
<dbReference type="Proteomes" id="UP000298138">
    <property type="component" value="Unassembled WGS sequence"/>
</dbReference>
<feature type="compositionally biased region" description="Low complexity" evidence="2">
    <location>
        <begin position="712"/>
        <end position="726"/>
    </location>
</feature>
<dbReference type="PANTHER" id="PTHR23065:SF17">
    <property type="entry name" value="RHO-GTPASE-ACTIVATING PROTEIN RGD2"/>
    <property type="match status" value="1"/>
</dbReference>
<dbReference type="SMART" id="SM00055">
    <property type="entry name" value="FCH"/>
    <property type="match status" value="1"/>
</dbReference>
<sequence>MPSFADSFWSGDYAGGLGVLFEKLQQGVIENQQVLQVAKLRADAEELYANKLAAIPAGSEKTGGFGKDDGASVRKAFDGLRKEMEDAGKNHRKVAENIRHLVVEPFSKWADAHEDRVLNSHDELQSRIKAYDKQHEAVKKLRSHYFNRCRLVEDMEEETKFIQVPRPETPTAGTATTATPQIKLQQTEEDEEDQDPLEIGDEFMPPSEVKKLLAHMLEEIPQGEVKVAILGTYQNVSTGEQIVQFIQKNMGASSISYAERIGQDLVTHGFLRLVGAVGNTFANSSKMNYQWRPKAFQFAGVTPKPADKSLKRAPTIHMNGKPEDAVSSPTTAIAIGDYLGNLLTNQHPGETQPQRLKREAAEADEKYKASVRTLDLMRCELEESMIDHLKFMERCELDRLKAIKSVLLDFSGAISNVIPALQATVDRMMLYQETVQPLGDLRYLLESYRTGSYVPKVITYESYYNSPDEQTFGVDLEVRARVDRKRVPVVVTSILTYLDHRYPDLEGDEARRGIWVVDVPLKATHHLRNAINNGKAPNSEIFDKYEIPIVASVLKQYLLELPDSLVSSHKYEIIKTVYTTHGGEGQDQARLAVIQNTLGSLPLTNIATLDAITTHFTRLIELTSADEAFVSTLAHNLTNCILRPRVESSLTQHERHSYRLIRDLFTYKDQIFGELKRATISVGRQRSVSTDESNRKIHMEARNRAVIATAKSRSSSPQPPRNRQASGSIDSTRFPISVATTSSPSTTSSPRSSGGKFGSRPQRDSLEVPSASATITNFANLDPQPLIPTQLAEVDHQQYTHQPPPPPPQPLQDSNDSDRSGASSPVREEPIPARNSSLGRSARVSRAPQRKSGVLARGIRPGSQVKRDSVVSSAGSDGGDAEFYDAAGGSHRGVTLTDRPMDD</sequence>
<dbReference type="PROSITE" id="PS50186">
    <property type="entry name" value="DEP"/>
    <property type="match status" value="1"/>
</dbReference>
<dbReference type="InterPro" id="IPR001060">
    <property type="entry name" value="FCH_dom"/>
</dbReference>
<dbReference type="GO" id="GO:0007010">
    <property type="term" value="P:cytoskeleton organization"/>
    <property type="evidence" value="ECO:0007669"/>
    <property type="project" value="TreeGrafter"/>
</dbReference>
<feature type="domain" description="DEP" evidence="3">
    <location>
        <begin position="232"/>
        <end position="300"/>
    </location>
</feature>
<dbReference type="CDD" id="cd04399">
    <property type="entry name" value="RhoGAP_fRGD2"/>
    <property type="match status" value="1"/>
</dbReference>
<feature type="region of interest" description="Disordered" evidence="2">
    <location>
        <begin position="796"/>
        <end position="903"/>
    </location>
</feature>
<dbReference type="Pfam" id="PF00620">
    <property type="entry name" value="RhoGAP"/>
    <property type="match status" value="1"/>
</dbReference>
<keyword evidence="7" id="KW-1185">Reference proteome</keyword>
<dbReference type="SMART" id="SM00324">
    <property type="entry name" value="RhoGAP"/>
    <property type="match status" value="1"/>
</dbReference>
<dbReference type="STRING" id="341454.A0A4S2MSK2"/>
<evidence type="ECO:0000256" key="1">
    <source>
        <dbReference type="PROSITE-ProRule" id="PRU01077"/>
    </source>
</evidence>
<feature type="compositionally biased region" description="Low complexity" evidence="2">
    <location>
        <begin position="169"/>
        <end position="180"/>
    </location>
</feature>
<evidence type="ECO:0000313" key="6">
    <source>
        <dbReference type="EMBL" id="TGZ78917.1"/>
    </source>
</evidence>
<dbReference type="EMBL" id="ML220136">
    <property type="protein sequence ID" value="TGZ78917.1"/>
    <property type="molecule type" value="Genomic_DNA"/>
</dbReference>
<accession>A0A4S2MSK2</accession>
<dbReference type="FunCoup" id="A0A4S2MSK2">
    <property type="interactions" value="50"/>
</dbReference>
<keyword evidence="1" id="KW-0175">Coiled coil</keyword>
<dbReference type="PROSITE" id="PS51741">
    <property type="entry name" value="F_BAR"/>
    <property type="match status" value="1"/>
</dbReference>
<dbReference type="FunFam" id="1.20.1270.60:FF:000050">
    <property type="entry name" value="RhoGAP and Fes/CIP4 domain protein"/>
    <property type="match status" value="1"/>
</dbReference>
<proteinExistence type="predicted"/>
<dbReference type="InterPro" id="IPR036390">
    <property type="entry name" value="WH_DNA-bd_sf"/>
</dbReference>
<feature type="compositionally biased region" description="Polar residues" evidence="2">
    <location>
        <begin position="682"/>
        <end position="691"/>
    </location>
</feature>
<organism evidence="6 7">
    <name type="scientific">Ascodesmis nigricans</name>
    <dbReference type="NCBI Taxonomy" id="341454"/>
    <lineage>
        <taxon>Eukaryota</taxon>
        <taxon>Fungi</taxon>
        <taxon>Dikarya</taxon>
        <taxon>Ascomycota</taxon>
        <taxon>Pezizomycotina</taxon>
        <taxon>Pezizomycetes</taxon>
        <taxon>Pezizales</taxon>
        <taxon>Ascodesmidaceae</taxon>
        <taxon>Ascodesmis</taxon>
    </lineage>
</organism>
<dbReference type="OrthoDB" id="2155291at2759"/>
<evidence type="ECO:0000259" key="3">
    <source>
        <dbReference type="PROSITE" id="PS50186"/>
    </source>
</evidence>
<dbReference type="GO" id="GO:0000935">
    <property type="term" value="C:division septum"/>
    <property type="evidence" value="ECO:0007669"/>
    <property type="project" value="TreeGrafter"/>
</dbReference>
<dbReference type="InterPro" id="IPR008936">
    <property type="entry name" value="Rho_GTPase_activation_prot"/>
</dbReference>
<dbReference type="CDD" id="cd04436">
    <property type="entry name" value="DEP_fRgd2"/>
    <property type="match status" value="1"/>
</dbReference>
<evidence type="ECO:0000313" key="7">
    <source>
        <dbReference type="Proteomes" id="UP000298138"/>
    </source>
</evidence>